<dbReference type="InterPro" id="IPR011250">
    <property type="entry name" value="OMP/PagP_B-barrel"/>
</dbReference>
<feature type="domain" description="Outer membrane protein beta-barrel" evidence="3">
    <location>
        <begin position="8"/>
        <end position="195"/>
    </location>
</feature>
<dbReference type="SUPFAM" id="SSF56925">
    <property type="entry name" value="OMPA-like"/>
    <property type="match status" value="1"/>
</dbReference>
<evidence type="ECO:0000313" key="4">
    <source>
        <dbReference type="EMBL" id="MFK3865405.1"/>
    </source>
</evidence>
<name>A0ABW8L2L3_9GAMM</name>
<dbReference type="Proteomes" id="UP001620262">
    <property type="component" value="Unassembled WGS sequence"/>
</dbReference>
<keyword evidence="5" id="KW-1185">Reference proteome</keyword>
<evidence type="ECO:0000256" key="2">
    <source>
        <dbReference type="SAM" id="SignalP"/>
    </source>
</evidence>
<feature type="chain" id="PRO_5046874745" evidence="2">
    <location>
        <begin position="22"/>
        <end position="195"/>
    </location>
</feature>
<evidence type="ECO:0000259" key="3">
    <source>
        <dbReference type="Pfam" id="PF13505"/>
    </source>
</evidence>
<organism evidence="4 5">
    <name type="scientific">Pseudoalteromonas rhizosphaerae</name>
    <dbReference type="NCBI Taxonomy" id="2518973"/>
    <lineage>
        <taxon>Bacteria</taxon>
        <taxon>Pseudomonadati</taxon>
        <taxon>Pseudomonadota</taxon>
        <taxon>Gammaproteobacteria</taxon>
        <taxon>Alteromonadales</taxon>
        <taxon>Pseudoalteromonadaceae</taxon>
        <taxon>Pseudoalteromonas</taxon>
    </lineage>
</organism>
<dbReference type="Pfam" id="PF13505">
    <property type="entry name" value="OMP_b-brl"/>
    <property type="match status" value="1"/>
</dbReference>
<dbReference type="RefSeq" id="WP_404675954.1">
    <property type="nucleotide sequence ID" value="NZ_JBJDOT010000024.1"/>
</dbReference>
<gene>
    <name evidence="4" type="ORF">ACI2JU_16225</name>
</gene>
<comment type="caution">
    <text evidence="4">The sequence shown here is derived from an EMBL/GenBank/DDBJ whole genome shotgun (WGS) entry which is preliminary data.</text>
</comment>
<dbReference type="InterPro" id="IPR027385">
    <property type="entry name" value="Beta-barrel_OMP"/>
</dbReference>
<evidence type="ECO:0000256" key="1">
    <source>
        <dbReference type="ARBA" id="ARBA00022729"/>
    </source>
</evidence>
<feature type="signal peptide" evidence="2">
    <location>
        <begin position="1"/>
        <end position="21"/>
    </location>
</feature>
<protein>
    <submittedName>
        <fullName evidence="4">Porin family protein</fullName>
    </submittedName>
</protein>
<keyword evidence="1 2" id="KW-0732">Signal</keyword>
<evidence type="ECO:0000313" key="5">
    <source>
        <dbReference type="Proteomes" id="UP001620262"/>
    </source>
</evidence>
<accession>A0ABW8L2L3</accession>
<dbReference type="Gene3D" id="2.40.160.20">
    <property type="match status" value="1"/>
</dbReference>
<proteinExistence type="predicted"/>
<sequence>MIKSTASSILLLTLCSTNAFAQDDYNYYAGAAVSSQTLKLDNENKLYNSGEFKSKVLTPFIGYQFNQYVAVETRFGFGKGDDIEVIASQPITITDEYELDNQQGLLLKLQYPMTQSFSLFATAGYFNSKFKVRSKYEQNNSAQYTAGDYRENGASFGFGASYALNQNWQLSGEFQYFDQGDDKSEALTAAISYRF</sequence>
<reference evidence="4 5" key="1">
    <citation type="submission" date="2024-11" db="EMBL/GenBank/DDBJ databases">
        <title>The Natural Products Discovery Center: Release of the First 8490 Sequenced Strains for Exploring Actinobacteria Biosynthetic Diversity.</title>
        <authorList>
            <person name="Kalkreuter E."/>
            <person name="Kautsar S.A."/>
            <person name="Yang D."/>
            <person name="Bader C.D."/>
            <person name="Teijaro C.N."/>
            <person name="Fluegel L."/>
            <person name="Davis C.M."/>
            <person name="Simpson J.R."/>
            <person name="Lauterbach L."/>
            <person name="Steele A.D."/>
            <person name="Gui C."/>
            <person name="Meng S."/>
            <person name="Li G."/>
            <person name="Viehrig K."/>
            <person name="Ye F."/>
            <person name="Su P."/>
            <person name="Kiefer A.F."/>
            <person name="Nichols A."/>
            <person name="Cepeda A.J."/>
            <person name="Yan W."/>
            <person name="Fan B."/>
            <person name="Jiang Y."/>
            <person name="Adhikari A."/>
            <person name="Zheng C.-J."/>
            <person name="Schuster L."/>
            <person name="Cowan T.M."/>
            <person name="Smanski M.J."/>
            <person name="Chevrette M.G."/>
            <person name="De Carvalho L.P.S."/>
            <person name="Shen B."/>
        </authorList>
    </citation>
    <scope>NUCLEOTIDE SEQUENCE [LARGE SCALE GENOMIC DNA]</scope>
    <source>
        <strain evidence="4 5">NPDC078403</strain>
    </source>
</reference>
<dbReference type="EMBL" id="JBJDOT010000024">
    <property type="protein sequence ID" value="MFK3865405.1"/>
    <property type="molecule type" value="Genomic_DNA"/>
</dbReference>